<proteinExistence type="predicted"/>
<feature type="transmembrane region" description="Helical" evidence="5">
    <location>
        <begin position="175"/>
        <end position="193"/>
    </location>
</feature>
<feature type="transmembrane region" description="Helical" evidence="5">
    <location>
        <begin position="230"/>
        <end position="248"/>
    </location>
</feature>
<feature type="transmembrane region" description="Helical" evidence="5">
    <location>
        <begin position="340"/>
        <end position="359"/>
    </location>
</feature>
<evidence type="ECO:0000313" key="7">
    <source>
        <dbReference type="EMBL" id="CCA19625.1"/>
    </source>
</evidence>
<evidence type="ECO:0000256" key="1">
    <source>
        <dbReference type="ARBA" id="ARBA00004141"/>
    </source>
</evidence>
<feature type="transmembrane region" description="Helical" evidence="5">
    <location>
        <begin position="434"/>
        <end position="453"/>
    </location>
</feature>
<protein>
    <submittedName>
        <fullName evidence="7">Amino Acid/Auxin Permease (AAAP) Family putative</fullName>
    </submittedName>
</protein>
<dbReference type="GO" id="GO:0016020">
    <property type="term" value="C:membrane"/>
    <property type="evidence" value="ECO:0007669"/>
    <property type="project" value="UniProtKB-SubCell"/>
</dbReference>
<feature type="transmembrane region" description="Helical" evidence="5">
    <location>
        <begin position="199"/>
        <end position="218"/>
    </location>
</feature>
<dbReference type="HOGENOM" id="CLU_027250_0_0_1"/>
<accession>F0WEJ3</accession>
<evidence type="ECO:0000313" key="8">
    <source>
        <dbReference type="EMBL" id="CCA22875.1"/>
    </source>
</evidence>
<feature type="domain" description="Amino acid transporter transmembrane" evidence="6">
    <location>
        <begin position="62"/>
        <end position="514"/>
    </location>
</feature>
<dbReference type="GO" id="GO:0015179">
    <property type="term" value="F:L-amino acid transmembrane transporter activity"/>
    <property type="evidence" value="ECO:0007669"/>
    <property type="project" value="TreeGrafter"/>
</dbReference>
<evidence type="ECO:0000256" key="5">
    <source>
        <dbReference type="SAM" id="Phobius"/>
    </source>
</evidence>
<comment type="subcellular location">
    <subcellularLocation>
        <location evidence="1">Membrane</location>
        <topology evidence="1">Multi-pass membrane protein</topology>
    </subcellularLocation>
</comment>
<dbReference type="AlphaFoldDB" id="F0WEJ3"/>
<feature type="transmembrane region" description="Helical" evidence="5">
    <location>
        <begin position="268"/>
        <end position="285"/>
    </location>
</feature>
<evidence type="ECO:0000259" key="6">
    <source>
        <dbReference type="Pfam" id="PF01490"/>
    </source>
</evidence>
<feature type="transmembrane region" description="Helical" evidence="5">
    <location>
        <begin position="90"/>
        <end position="109"/>
    </location>
</feature>
<dbReference type="InterPro" id="IPR013057">
    <property type="entry name" value="AA_transpt_TM"/>
</dbReference>
<dbReference type="EMBL" id="FR824120">
    <property type="protein sequence ID" value="CCA19625.1"/>
    <property type="molecule type" value="Genomic_DNA"/>
</dbReference>
<keyword evidence="4 5" id="KW-0472">Membrane</keyword>
<feature type="transmembrane region" description="Helical" evidence="5">
    <location>
        <begin position="297"/>
        <end position="320"/>
    </location>
</feature>
<evidence type="ECO:0000256" key="4">
    <source>
        <dbReference type="ARBA" id="ARBA00023136"/>
    </source>
</evidence>
<name>F0WEJ3_9STRA</name>
<feature type="transmembrane region" description="Helical" evidence="5">
    <location>
        <begin position="490"/>
        <end position="512"/>
    </location>
</feature>
<reference evidence="7" key="1">
    <citation type="journal article" date="2011" name="PLoS Biol.">
        <title>Gene gain and loss during evolution of obligate parasitism in the white rust pathogen of Arabidopsis thaliana.</title>
        <authorList>
            <person name="Kemen E."/>
            <person name="Gardiner A."/>
            <person name="Schultz-Larsen T."/>
            <person name="Kemen A.C."/>
            <person name="Balmuth A.L."/>
            <person name="Robert-Seilaniantz A."/>
            <person name="Bailey K."/>
            <person name="Holub E."/>
            <person name="Studholme D.J."/>
            <person name="Maclean D."/>
            <person name="Jones J.D."/>
        </authorList>
    </citation>
    <scope>NUCLEOTIDE SEQUENCE</scope>
</reference>
<keyword evidence="2 5" id="KW-0812">Transmembrane</keyword>
<dbReference type="EMBL" id="FR824216">
    <property type="protein sequence ID" value="CCA22875.1"/>
    <property type="molecule type" value="Genomic_DNA"/>
</dbReference>
<evidence type="ECO:0000256" key="2">
    <source>
        <dbReference type="ARBA" id="ARBA00022692"/>
    </source>
</evidence>
<organism evidence="7">
    <name type="scientific">Albugo laibachii Nc14</name>
    <dbReference type="NCBI Taxonomy" id="890382"/>
    <lineage>
        <taxon>Eukaryota</taxon>
        <taxon>Sar</taxon>
        <taxon>Stramenopiles</taxon>
        <taxon>Oomycota</taxon>
        <taxon>Peronosporomycetes</taxon>
        <taxon>Albuginales</taxon>
        <taxon>Albuginaceae</taxon>
        <taxon>Albugo</taxon>
    </lineage>
</organism>
<dbReference type="PANTHER" id="PTHR22950">
    <property type="entry name" value="AMINO ACID TRANSPORTER"/>
    <property type="match status" value="1"/>
</dbReference>
<dbReference type="PANTHER" id="PTHR22950:SF681">
    <property type="entry name" value="SH2 DOMAIN-CONTAINING PROTEIN"/>
    <property type="match status" value="1"/>
</dbReference>
<gene>
    <name evidence="7" type="primary">AlNc14C75G5044</name>
    <name evidence="8" type="synonym">AlNc14C171G8008</name>
    <name evidence="7" type="ORF">ALNC14_057680</name>
    <name evidence="8" type="ORF">ALNC14_090180</name>
</gene>
<dbReference type="Pfam" id="PF01490">
    <property type="entry name" value="Aa_trans"/>
    <property type="match status" value="1"/>
</dbReference>
<sequence length="535" mass="58819">MPNFDLLFKAGEEGMSQVHVQSEINVKRACANSSTRYGEHGLGDGSHVPANGSLPAERGKLGTLATIVHLCKGNIGPGAMSLPYGFARTGTYLSPVFFILVASLCTYNMDLLLFCKSTVNNQIPMSFGQVGGEIFGKRGQVLINVFLVAMQLGICCVYFTFIATNLYAIIPERQVTLLVTLYLYLVSLSVFDYRIQEVIHERHLIIFIFPCILLLSWFRTLKRIIPFSGLANGAVAIGIIIVLYLSLTHTSIPAVSSRRANWAAIPDFYGTAVYSFEGIGIILPLQNEMEHPQRFRSLLLGCMFCILILFIFIGEIPAVAFGEISSGSITAVLQEYAKDAHGLVIAANVLLAFACLLSFPIQFFPAIQVLESSLSGTKHMQSRVSEHSNDDVEDTIEPEKHRLISSPQIVEKRNKMRGKSLKPFFRQSDLNHTLFRTMICLSLMIVAICVPNVGLLISLFGAVCSSMLAIILPPIMYLRLCRIKSISISVFSWLGHGLIVVFGIAGMLTGTLQAFKQIIASLTTDFKMVTAQNIA</sequence>
<feature type="transmembrane region" description="Helical" evidence="5">
    <location>
        <begin position="141"/>
        <end position="163"/>
    </location>
</feature>
<evidence type="ECO:0000256" key="3">
    <source>
        <dbReference type="ARBA" id="ARBA00022989"/>
    </source>
</evidence>
<feature type="transmembrane region" description="Helical" evidence="5">
    <location>
        <begin position="459"/>
        <end position="478"/>
    </location>
</feature>
<keyword evidence="3 5" id="KW-1133">Transmembrane helix</keyword>
<reference evidence="7" key="2">
    <citation type="submission" date="2011-02" db="EMBL/GenBank/DDBJ databases">
        <authorList>
            <person name="MacLean D."/>
        </authorList>
    </citation>
    <scope>NUCLEOTIDE SEQUENCE</scope>
</reference>